<protein>
    <submittedName>
        <fullName evidence="1">Uncharacterized protein</fullName>
    </submittedName>
</protein>
<name>A0ACB8CTZ8_DERSI</name>
<accession>A0ACB8CTZ8</accession>
<reference evidence="1" key="1">
    <citation type="submission" date="2020-05" db="EMBL/GenBank/DDBJ databases">
        <title>Large-scale comparative analyses of tick genomes elucidate their genetic diversity and vector capacities.</title>
        <authorList>
            <person name="Jia N."/>
            <person name="Wang J."/>
            <person name="Shi W."/>
            <person name="Du L."/>
            <person name="Sun Y."/>
            <person name="Zhan W."/>
            <person name="Jiang J."/>
            <person name="Wang Q."/>
            <person name="Zhang B."/>
            <person name="Ji P."/>
            <person name="Sakyi L.B."/>
            <person name="Cui X."/>
            <person name="Yuan T."/>
            <person name="Jiang B."/>
            <person name="Yang W."/>
            <person name="Lam T.T.-Y."/>
            <person name="Chang Q."/>
            <person name="Ding S."/>
            <person name="Wang X."/>
            <person name="Zhu J."/>
            <person name="Ruan X."/>
            <person name="Zhao L."/>
            <person name="Wei J."/>
            <person name="Que T."/>
            <person name="Du C."/>
            <person name="Cheng J."/>
            <person name="Dai P."/>
            <person name="Han X."/>
            <person name="Huang E."/>
            <person name="Gao Y."/>
            <person name="Liu J."/>
            <person name="Shao H."/>
            <person name="Ye R."/>
            <person name="Li L."/>
            <person name="Wei W."/>
            <person name="Wang X."/>
            <person name="Wang C."/>
            <person name="Yang T."/>
            <person name="Huo Q."/>
            <person name="Li W."/>
            <person name="Guo W."/>
            <person name="Chen H."/>
            <person name="Zhou L."/>
            <person name="Ni X."/>
            <person name="Tian J."/>
            <person name="Zhou Y."/>
            <person name="Sheng Y."/>
            <person name="Liu T."/>
            <person name="Pan Y."/>
            <person name="Xia L."/>
            <person name="Li J."/>
            <person name="Zhao F."/>
            <person name="Cao W."/>
        </authorList>
    </citation>
    <scope>NUCLEOTIDE SEQUENCE</scope>
    <source>
        <strain evidence="1">Dsil-2018</strain>
    </source>
</reference>
<sequence>MACVGHQAGHLYAAAATDDPFVMSSITNVVDVLGIWLAVPLADKCGRRPTMACSCALAGLCYLVGAAFYRHSVAIFAALMVGRAVQTIAYNVGCMHAAEVYPTEIRTQALSIRQAFGSLGKFLSSHVVQLCPALNASFGSPATEVDWINHIRSPDRALQHQAVQKAQQVAAELRLPVPTLGGATRPAPAIFGRFLPLSVLGGMSCLSALITLPLPETNGQKLPETLQEAEAMHDVSRPWFSCCTTASTVERKGSVATVSVAATRVSDPRLAPGKEDCTHHRCQLGVDAGHAVLSVTKL</sequence>
<organism evidence="1 2">
    <name type="scientific">Dermacentor silvarum</name>
    <name type="common">Tick</name>
    <dbReference type="NCBI Taxonomy" id="543639"/>
    <lineage>
        <taxon>Eukaryota</taxon>
        <taxon>Metazoa</taxon>
        <taxon>Ecdysozoa</taxon>
        <taxon>Arthropoda</taxon>
        <taxon>Chelicerata</taxon>
        <taxon>Arachnida</taxon>
        <taxon>Acari</taxon>
        <taxon>Parasitiformes</taxon>
        <taxon>Ixodida</taxon>
        <taxon>Ixodoidea</taxon>
        <taxon>Ixodidae</taxon>
        <taxon>Rhipicephalinae</taxon>
        <taxon>Dermacentor</taxon>
    </lineage>
</organism>
<dbReference type="Proteomes" id="UP000821865">
    <property type="component" value="Chromosome 5"/>
</dbReference>
<evidence type="ECO:0000313" key="2">
    <source>
        <dbReference type="Proteomes" id="UP000821865"/>
    </source>
</evidence>
<proteinExistence type="predicted"/>
<evidence type="ECO:0000313" key="1">
    <source>
        <dbReference type="EMBL" id="KAH7950482.1"/>
    </source>
</evidence>
<gene>
    <name evidence="1" type="ORF">HPB49_024338</name>
</gene>
<keyword evidence="2" id="KW-1185">Reference proteome</keyword>
<comment type="caution">
    <text evidence="1">The sequence shown here is derived from an EMBL/GenBank/DDBJ whole genome shotgun (WGS) entry which is preliminary data.</text>
</comment>
<dbReference type="EMBL" id="CM023474">
    <property type="protein sequence ID" value="KAH7950482.1"/>
    <property type="molecule type" value="Genomic_DNA"/>
</dbReference>